<keyword evidence="4" id="KW-0812">Transmembrane</keyword>
<keyword evidence="4" id="KW-0472">Membrane</keyword>
<evidence type="ECO:0000313" key="6">
    <source>
        <dbReference type="Proteomes" id="UP000007110"/>
    </source>
</evidence>
<reference evidence="6" key="1">
    <citation type="submission" date="2015-02" db="EMBL/GenBank/DDBJ databases">
        <title>Genome sequencing for Strongylocentrotus purpuratus.</title>
        <authorList>
            <person name="Murali S."/>
            <person name="Liu Y."/>
            <person name="Vee V."/>
            <person name="English A."/>
            <person name="Wang M."/>
            <person name="Skinner E."/>
            <person name="Han Y."/>
            <person name="Muzny D.M."/>
            <person name="Worley K.C."/>
            <person name="Gibbs R.A."/>
        </authorList>
    </citation>
    <scope>NUCLEOTIDE SEQUENCE</scope>
</reference>
<evidence type="ECO:0000256" key="2">
    <source>
        <dbReference type="ARBA" id="ARBA00022676"/>
    </source>
</evidence>
<sequence length="542" mass="60858">MVSILASTWGWVCLLFFGIMSNAIASNILISSLYGEGSHFMLGASIGEGLVEKGHNVTCLISRAFEHRATDPRYGNLSFEIFEHHDRSLKEVRDLFFHFNTLALQGLQSQLMDTITRFMMTLARDCEAILKDGALMKRLERIDVIVLDVTWPCGIIIKDMIEQNLNRTKNITAVSVSPCPPQAMFLYIMGSAYNPSYQPEFMSGFSNRMTFFQRTSNILQSAMFIALGNLYTMPYYSEVARNVGLSPEIANFFNWPGKFDLNLLSMDFSSGFPFPLAPNFIPVGGLTASPAKQLDQDLEDFMQSSGEDGVILFTLGTYFSAVSKLTPGFVEMFANTFRKLPQKVIWQLVDPPSGLELSPNIKIFPWVPQNDLLGHPKTRVFMYQGGNNGFQEACYHGVPIAIIPLYGDQYDVAARVVARGMGRKLDKNTMNADVIYETLTDLINDSKYAQVAKHVSAVNRNNPMTARERAAFWIDHVIKYGGEYLRSPAGELSFVVYHSIDVLAFLFSITCLLLAIFTYTLLFCLRCCRKVVFANKSKDKSD</sequence>
<dbReference type="InParanoid" id="A0A7M7RGQ1"/>
<name>A0A7M7RGQ1_STRPU</name>
<reference evidence="5" key="2">
    <citation type="submission" date="2021-01" db="UniProtKB">
        <authorList>
            <consortium name="EnsemblMetazoa"/>
        </authorList>
    </citation>
    <scope>IDENTIFICATION</scope>
</reference>
<proteinExistence type="inferred from homology"/>
<dbReference type="RefSeq" id="XP_791662.4">
    <property type="nucleotide sequence ID" value="XM_786569.5"/>
</dbReference>
<dbReference type="KEGG" id="spu:586804"/>
<keyword evidence="6" id="KW-1185">Reference proteome</keyword>
<dbReference type="FunFam" id="3.40.50.2000:FF:000050">
    <property type="entry name" value="UDP-glucuronosyltransferase"/>
    <property type="match status" value="1"/>
</dbReference>
<dbReference type="PANTHER" id="PTHR48043">
    <property type="entry name" value="EG:EG0003.4 PROTEIN-RELATED"/>
    <property type="match status" value="1"/>
</dbReference>
<evidence type="ECO:0000256" key="3">
    <source>
        <dbReference type="ARBA" id="ARBA00022679"/>
    </source>
</evidence>
<evidence type="ECO:0000256" key="4">
    <source>
        <dbReference type="SAM" id="Phobius"/>
    </source>
</evidence>
<dbReference type="OMA" id="FVEMFAN"/>
<dbReference type="GO" id="GO:0008194">
    <property type="term" value="F:UDP-glycosyltransferase activity"/>
    <property type="evidence" value="ECO:0000318"/>
    <property type="project" value="GO_Central"/>
</dbReference>
<dbReference type="Pfam" id="PF00201">
    <property type="entry name" value="UDPGT"/>
    <property type="match status" value="1"/>
</dbReference>
<dbReference type="CDD" id="cd03784">
    <property type="entry name" value="GT1_Gtf-like"/>
    <property type="match status" value="1"/>
</dbReference>
<evidence type="ECO:0008006" key="7">
    <source>
        <dbReference type="Google" id="ProtNLM"/>
    </source>
</evidence>
<evidence type="ECO:0000256" key="1">
    <source>
        <dbReference type="ARBA" id="ARBA00009995"/>
    </source>
</evidence>
<dbReference type="Proteomes" id="UP000007110">
    <property type="component" value="Unassembled WGS sequence"/>
</dbReference>
<dbReference type="InterPro" id="IPR050271">
    <property type="entry name" value="UDP-glycosyltransferase"/>
</dbReference>
<dbReference type="Gene3D" id="3.40.50.2000">
    <property type="entry name" value="Glycogen Phosphorylase B"/>
    <property type="match status" value="2"/>
</dbReference>
<dbReference type="EnsemblMetazoa" id="XM_786569">
    <property type="protein sequence ID" value="XP_791662"/>
    <property type="gene ID" value="LOC586804"/>
</dbReference>
<organism evidence="5 6">
    <name type="scientific">Strongylocentrotus purpuratus</name>
    <name type="common">Purple sea urchin</name>
    <dbReference type="NCBI Taxonomy" id="7668"/>
    <lineage>
        <taxon>Eukaryota</taxon>
        <taxon>Metazoa</taxon>
        <taxon>Echinodermata</taxon>
        <taxon>Eleutherozoa</taxon>
        <taxon>Echinozoa</taxon>
        <taxon>Echinoidea</taxon>
        <taxon>Euechinoidea</taxon>
        <taxon>Echinacea</taxon>
        <taxon>Camarodonta</taxon>
        <taxon>Echinidea</taxon>
        <taxon>Strongylocentrotidae</taxon>
        <taxon>Strongylocentrotus</taxon>
    </lineage>
</organism>
<evidence type="ECO:0000313" key="5">
    <source>
        <dbReference type="EnsemblMetazoa" id="XP_791662"/>
    </source>
</evidence>
<dbReference type="GeneID" id="586804"/>
<feature type="transmembrane region" description="Helical" evidence="4">
    <location>
        <begin position="502"/>
        <end position="525"/>
    </location>
</feature>
<dbReference type="OrthoDB" id="5835829at2759"/>
<dbReference type="SUPFAM" id="SSF53756">
    <property type="entry name" value="UDP-Glycosyltransferase/glycogen phosphorylase"/>
    <property type="match status" value="1"/>
</dbReference>
<comment type="similarity">
    <text evidence="1">Belongs to the UDP-glycosyltransferase family.</text>
</comment>
<keyword evidence="2" id="KW-0328">Glycosyltransferase</keyword>
<keyword evidence="3" id="KW-0808">Transferase</keyword>
<dbReference type="InterPro" id="IPR002213">
    <property type="entry name" value="UDP_glucos_trans"/>
</dbReference>
<accession>A0A7M7RGQ1</accession>
<dbReference type="AlphaFoldDB" id="A0A7M7RGQ1"/>
<protein>
    <recommendedName>
        <fullName evidence="7">Glucuronosyltransferase</fullName>
    </recommendedName>
</protein>
<dbReference type="PANTHER" id="PTHR48043:SF145">
    <property type="entry name" value="FI06409P-RELATED"/>
    <property type="match status" value="1"/>
</dbReference>
<keyword evidence="4" id="KW-1133">Transmembrane helix</keyword>